<gene>
    <name evidence="1" type="ORF">ABID43_001562</name>
</gene>
<evidence type="ECO:0000313" key="2">
    <source>
        <dbReference type="Proteomes" id="UP001549145"/>
    </source>
</evidence>
<sequence>MPSFLVEAVLRILVLEVEALGHGTTTLGIADGDMDLVASIKSGL</sequence>
<proteinExistence type="predicted"/>
<organism evidence="1 2">
    <name type="scientific">Methylobacterium goesingense</name>
    <dbReference type="NCBI Taxonomy" id="243690"/>
    <lineage>
        <taxon>Bacteria</taxon>
        <taxon>Pseudomonadati</taxon>
        <taxon>Pseudomonadota</taxon>
        <taxon>Alphaproteobacteria</taxon>
        <taxon>Hyphomicrobiales</taxon>
        <taxon>Methylobacteriaceae</taxon>
        <taxon>Methylobacterium</taxon>
    </lineage>
</organism>
<evidence type="ECO:0000313" key="1">
    <source>
        <dbReference type="EMBL" id="MET3692031.1"/>
    </source>
</evidence>
<dbReference type="Proteomes" id="UP001549145">
    <property type="component" value="Unassembled WGS sequence"/>
</dbReference>
<name>A0ABV2L2G4_9HYPH</name>
<accession>A0ABV2L2G4</accession>
<protein>
    <submittedName>
        <fullName evidence="1">Uncharacterized protein</fullName>
    </submittedName>
</protein>
<keyword evidence="2" id="KW-1185">Reference proteome</keyword>
<dbReference type="RefSeq" id="WP_274533107.1">
    <property type="nucleotide sequence ID" value="NZ_BPQL01000034.1"/>
</dbReference>
<reference evidence="1 2" key="1">
    <citation type="submission" date="2024-06" db="EMBL/GenBank/DDBJ databases">
        <title>Genomic Encyclopedia of Type Strains, Phase IV (KMG-IV): sequencing the most valuable type-strain genomes for metagenomic binning, comparative biology and taxonomic classification.</title>
        <authorList>
            <person name="Goeker M."/>
        </authorList>
    </citation>
    <scope>NUCLEOTIDE SEQUENCE [LARGE SCALE GENOMIC DNA]</scope>
    <source>
        <strain evidence="1 2">DSM 21331</strain>
    </source>
</reference>
<comment type="caution">
    <text evidence="1">The sequence shown here is derived from an EMBL/GenBank/DDBJ whole genome shotgun (WGS) entry which is preliminary data.</text>
</comment>
<dbReference type="EMBL" id="JBEPMM010000003">
    <property type="protein sequence ID" value="MET3692031.1"/>
    <property type="molecule type" value="Genomic_DNA"/>
</dbReference>